<evidence type="ECO:0000313" key="2">
    <source>
        <dbReference type="EMBL" id="CAF1980725.1"/>
    </source>
</evidence>
<evidence type="ECO:0000256" key="1">
    <source>
        <dbReference type="SAM" id="MobiDB-lite"/>
    </source>
</evidence>
<accession>A0A816M6I5</accession>
<dbReference type="EMBL" id="CAJNRF010000778">
    <property type="protein sequence ID" value="CAF1980725.1"/>
    <property type="molecule type" value="Genomic_DNA"/>
</dbReference>
<comment type="caution">
    <text evidence="2">The sequence shown here is derived from an EMBL/GenBank/DDBJ whole genome shotgun (WGS) entry which is preliminary data.</text>
</comment>
<proteinExistence type="predicted"/>
<feature type="region of interest" description="Disordered" evidence="1">
    <location>
        <begin position="317"/>
        <end position="339"/>
    </location>
</feature>
<feature type="region of interest" description="Disordered" evidence="1">
    <location>
        <begin position="203"/>
        <end position="227"/>
    </location>
</feature>
<organism evidence="2 3">
    <name type="scientific">Rotaria magnacalcarata</name>
    <dbReference type="NCBI Taxonomy" id="392030"/>
    <lineage>
        <taxon>Eukaryota</taxon>
        <taxon>Metazoa</taxon>
        <taxon>Spiralia</taxon>
        <taxon>Gnathifera</taxon>
        <taxon>Rotifera</taxon>
        <taxon>Eurotatoria</taxon>
        <taxon>Bdelloidea</taxon>
        <taxon>Philodinida</taxon>
        <taxon>Philodinidae</taxon>
        <taxon>Rotaria</taxon>
    </lineage>
</organism>
<dbReference type="AlphaFoldDB" id="A0A816M6I5"/>
<name>A0A816M6I5_9BILA</name>
<reference evidence="2" key="1">
    <citation type="submission" date="2021-02" db="EMBL/GenBank/DDBJ databases">
        <authorList>
            <person name="Nowell W R."/>
        </authorList>
    </citation>
    <scope>NUCLEOTIDE SEQUENCE</scope>
</reference>
<dbReference type="Proteomes" id="UP000663856">
    <property type="component" value="Unassembled WGS sequence"/>
</dbReference>
<evidence type="ECO:0000313" key="3">
    <source>
        <dbReference type="Proteomes" id="UP000663856"/>
    </source>
</evidence>
<sequence>MNSSKVITLVHAFNFTFRVLDNMSNTNVGSEIEGELTKERQNLLEKLSEIFDPETAYDYVWPKTLEYRQQLSLEELRRLNYNQQDENLRRLRSLVHYQTTTQSLSHADLEGAYQSFVRSQVAQHSPRYELERYVRNSSDIDSAKRYVDMANDVLINPQQSLLLFRSSKLNQQKAHLLKQSGFNSLQNLNNDPSLQKYFPERLHNTSRYTPPDEDDFFNNKRDPSRPNSIHMAHNEKKYHIQFLKDYDQHSDFYIKKPNRRLGFKEPLKARHTESLFGSETSTIVPNQSSELNTSNIHRDIFPPLSLSALKEYRPSVTPKAVSTPKSSVTPKITQRRKPMHKSDFIWNQSIVSSATHE</sequence>
<gene>
    <name evidence="2" type="ORF">WKI299_LOCUS3767</name>
</gene>
<protein>
    <submittedName>
        <fullName evidence="2">Uncharacterized protein</fullName>
    </submittedName>
</protein>
<feature type="compositionally biased region" description="Polar residues" evidence="1">
    <location>
        <begin position="323"/>
        <end position="332"/>
    </location>
</feature>